<evidence type="ECO:0000313" key="1">
    <source>
        <dbReference type="EMBL" id="KAK0477420.1"/>
    </source>
</evidence>
<keyword evidence="2" id="KW-1185">Reference proteome</keyword>
<dbReference type="AlphaFoldDB" id="A0AA39UG38"/>
<dbReference type="EMBL" id="JAUEPR010000017">
    <property type="protein sequence ID" value="KAK0477420.1"/>
    <property type="molecule type" value="Genomic_DNA"/>
</dbReference>
<gene>
    <name evidence="1" type="ORF">IW261DRAFT_1551982</name>
</gene>
<dbReference type="PANTHER" id="PTHR39596">
    <property type="match status" value="1"/>
</dbReference>
<protein>
    <recommendedName>
        <fullName evidence="3">Heterokaryon incompatibility domain-containing protein</fullName>
    </recommendedName>
</protein>
<evidence type="ECO:0008006" key="3">
    <source>
        <dbReference type="Google" id="ProtNLM"/>
    </source>
</evidence>
<reference evidence="1" key="1">
    <citation type="submission" date="2023-06" db="EMBL/GenBank/DDBJ databases">
        <authorList>
            <consortium name="Lawrence Berkeley National Laboratory"/>
            <person name="Ahrendt S."/>
            <person name="Sahu N."/>
            <person name="Indic B."/>
            <person name="Wong-Bajracharya J."/>
            <person name="Merenyi Z."/>
            <person name="Ke H.-M."/>
            <person name="Monk M."/>
            <person name="Kocsube S."/>
            <person name="Drula E."/>
            <person name="Lipzen A."/>
            <person name="Balint B."/>
            <person name="Henrissat B."/>
            <person name="Andreopoulos B."/>
            <person name="Martin F.M."/>
            <person name="Harder C.B."/>
            <person name="Rigling D."/>
            <person name="Ford K.L."/>
            <person name="Foster G.D."/>
            <person name="Pangilinan J."/>
            <person name="Papanicolaou A."/>
            <person name="Barry K."/>
            <person name="LaButti K."/>
            <person name="Viragh M."/>
            <person name="Koriabine M."/>
            <person name="Yan M."/>
            <person name="Riley R."/>
            <person name="Champramary S."/>
            <person name="Plett K.L."/>
            <person name="Tsai I.J."/>
            <person name="Slot J."/>
            <person name="Sipos G."/>
            <person name="Plett J."/>
            <person name="Nagy L.G."/>
            <person name="Grigoriev I.V."/>
        </authorList>
    </citation>
    <scope>NUCLEOTIDE SEQUENCE</scope>
    <source>
        <strain evidence="1">ICMP 16352</strain>
    </source>
</reference>
<accession>A0AA39UG38</accession>
<name>A0AA39UG38_9AGAR</name>
<proteinExistence type="predicted"/>
<sequence length="299" mass="33666">MALWIDTLCIPLAIRLLDQTFHDAKSVLVLNRELCSAESQKVSELELGIRIISGGWVKDLWTLQEAALSIESKSSLGKMYFQTGDDLGSNKPTALASTVQEIKEGLLFGLWVEDSIRSRLPSVSDLQPWGWDTQLQILARASEDEASHASLASLDLSNLLSVQTAEECMQQFYLLLYEIPAAIILVKLPILTTPDHIPTPNMKNGPLLRWEPPSLLLHLTEVMNPDGSVHIEQEGFVFRPDDTMLYPACVFEDMNNKEQYRLTCFHREVALIFETTTCSKVVIVRIEKRCGHENARTEL</sequence>
<dbReference type="Proteomes" id="UP001175227">
    <property type="component" value="Unassembled WGS sequence"/>
</dbReference>
<evidence type="ECO:0000313" key="2">
    <source>
        <dbReference type="Proteomes" id="UP001175227"/>
    </source>
</evidence>
<organism evidence="1 2">
    <name type="scientific">Armillaria novae-zelandiae</name>
    <dbReference type="NCBI Taxonomy" id="153914"/>
    <lineage>
        <taxon>Eukaryota</taxon>
        <taxon>Fungi</taxon>
        <taxon>Dikarya</taxon>
        <taxon>Basidiomycota</taxon>
        <taxon>Agaricomycotina</taxon>
        <taxon>Agaricomycetes</taxon>
        <taxon>Agaricomycetidae</taxon>
        <taxon>Agaricales</taxon>
        <taxon>Marasmiineae</taxon>
        <taxon>Physalacriaceae</taxon>
        <taxon>Armillaria</taxon>
    </lineage>
</organism>
<comment type="caution">
    <text evidence="1">The sequence shown here is derived from an EMBL/GenBank/DDBJ whole genome shotgun (WGS) entry which is preliminary data.</text>
</comment>
<dbReference type="PANTHER" id="PTHR39596:SF2">
    <property type="entry name" value="HET DOMAIN PROTEIN (AFU_ORTHOLOGUE AFUA_1G17550)-RELATED"/>
    <property type="match status" value="1"/>
</dbReference>